<evidence type="ECO:0000256" key="5">
    <source>
        <dbReference type="ARBA" id="ARBA00022989"/>
    </source>
</evidence>
<protein>
    <submittedName>
        <fullName evidence="9">Dicarboxylate/amino acid:cation symporter</fullName>
    </submittedName>
</protein>
<keyword evidence="5 8" id="KW-1133">Transmembrane helix</keyword>
<reference evidence="10" key="1">
    <citation type="journal article" date="2019" name="Int. J. Syst. Evol. Microbiol.">
        <title>The Global Catalogue of Microorganisms (GCM) 10K type strain sequencing project: providing services to taxonomists for standard genome sequencing and annotation.</title>
        <authorList>
            <consortium name="The Broad Institute Genomics Platform"/>
            <consortium name="The Broad Institute Genome Sequencing Center for Infectious Disease"/>
            <person name="Wu L."/>
            <person name="Ma J."/>
        </authorList>
    </citation>
    <scope>NUCLEOTIDE SEQUENCE [LARGE SCALE GENOMIC DNA]</scope>
    <source>
        <strain evidence="10">CCUG 56752</strain>
    </source>
</reference>
<dbReference type="Gene3D" id="1.10.3860.10">
    <property type="entry name" value="Sodium:dicarboxylate symporter"/>
    <property type="match status" value="1"/>
</dbReference>
<evidence type="ECO:0000313" key="10">
    <source>
        <dbReference type="Proteomes" id="UP001597049"/>
    </source>
</evidence>
<evidence type="ECO:0000256" key="2">
    <source>
        <dbReference type="ARBA" id="ARBA00022448"/>
    </source>
</evidence>
<feature type="transmembrane region" description="Helical" evidence="8">
    <location>
        <begin position="201"/>
        <end position="222"/>
    </location>
</feature>
<feature type="transmembrane region" description="Helical" evidence="8">
    <location>
        <begin position="44"/>
        <end position="62"/>
    </location>
</feature>
<organism evidence="9 10">
    <name type="scientific">Psychroflexus salinarum</name>
    <dbReference type="NCBI Taxonomy" id="546024"/>
    <lineage>
        <taxon>Bacteria</taxon>
        <taxon>Pseudomonadati</taxon>
        <taxon>Bacteroidota</taxon>
        <taxon>Flavobacteriia</taxon>
        <taxon>Flavobacteriales</taxon>
        <taxon>Flavobacteriaceae</taxon>
        <taxon>Psychroflexus</taxon>
    </lineage>
</organism>
<dbReference type="InterPro" id="IPR018107">
    <property type="entry name" value="Na-dicarboxylate_symporter_CS"/>
</dbReference>
<evidence type="ECO:0000256" key="4">
    <source>
        <dbReference type="ARBA" id="ARBA00022847"/>
    </source>
</evidence>
<name>A0ABW3GNV3_9FLAO</name>
<feature type="transmembrane region" description="Helical" evidence="8">
    <location>
        <begin position="82"/>
        <end position="103"/>
    </location>
</feature>
<dbReference type="InterPro" id="IPR036458">
    <property type="entry name" value="Na:dicarbo_symporter_sf"/>
</dbReference>
<sequence length="438" mass="46931">MKKLELHWQILIGMGLGILFAFILSTFEWGSGFITDWIKPFGTIFINALKLIAVPLILASLIKGVSDLKDISSLSQMGLRTILTYLTTTVIAVSIGLIIVNVFEPGKSIESDTREELVESYGGDAEITRQNAQKQKESGPLQALEDLVPDNIFGAASSNANMLQVIFFAIFFGIGMILIPEKKSKPIKEFFDSLNEVILKMIDLIMLAAPYGVFALLAALVVEAPSTDLFIALAYYALCVVGGLLLMIGIYALIVGIFTKKSPRFFLNGISPAQLLAFSTSSSAATLPVTMERVEEHLGVDRQVSSFVLPIGATINMDGTSLYQAVAAVFIAQAFGMDLSFAAQLGIIATATLASIGSAAVPGAGMVMLVIVLGQAGIPEAGLALIFAVDRPLDMLRTSVNVTGDAAVSMLVAKSQNKLGDPEVKNWDDKYKKEDFDS</sequence>
<evidence type="ECO:0000256" key="8">
    <source>
        <dbReference type="SAM" id="Phobius"/>
    </source>
</evidence>
<dbReference type="InterPro" id="IPR001991">
    <property type="entry name" value="Na-dicarboxylate_symporter"/>
</dbReference>
<dbReference type="PANTHER" id="PTHR11958">
    <property type="entry name" value="SODIUM/DICARBOXYLATE SYMPORTER-RELATED"/>
    <property type="match status" value="1"/>
</dbReference>
<dbReference type="PROSITE" id="PS00714">
    <property type="entry name" value="NA_DICARBOXYL_SYMP_2"/>
    <property type="match status" value="1"/>
</dbReference>
<dbReference type="RefSeq" id="WP_379657614.1">
    <property type="nucleotide sequence ID" value="NZ_JBHTIV010000006.1"/>
</dbReference>
<feature type="transmembrane region" description="Helical" evidence="8">
    <location>
        <begin position="234"/>
        <end position="258"/>
    </location>
</feature>
<evidence type="ECO:0000256" key="3">
    <source>
        <dbReference type="ARBA" id="ARBA00022692"/>
    </source>
</evidence>
<comment type="subcellular location">
    <subcellularLocation>
        <location evidence="1">Membrane</location>
        <topology evidence="1">Multi-pass membrane protein</topology>
    </subcellularLocation>
</comment>
<feature type="transmembrane region" description="Helical" evidence="8">
    <location>
        <begin position="162"/>
        <end position="180"/>
    </location>
</feature>
<dbReference type="PANTHER" id="PTHR11958:SF63">
    <property type="entry name" value="AMINO ACID TRANSPORTER"/>
    <property type="match status" value="1"/>
</dbReference>
<dbReference type="InterPro" id="IPR050746">
    <property type="entry name" value="DAACS"/>
</dbReference>
<feature type="transmembrane region" description="Helical" evidence="8">
    <location>
        <begin position="7"/>
        <end position="24"/>
    </location>
</feature>
<dbReference type="SUPFAM" id="SSF118215">
    <property type="entry name" value="Proton glutamate symport protein"/>
    <property type="match status" value="1"/>
</dbReference>
<evidence type="ECO:0000256" key="7">
    <source>
        <dbReference type="ARBA" id="ARBA00023180"/>
    </source>
</evidence>
<dbReference type="Pfam" id="PF00375">
    <property type="entry name" value="SDF"/>
    <property type="match status" value="1"/>
</dbReference>
<dbReference type="Proteomes" id="UP001597049">
    <property type="component" value="Unassembled WGS sequence"/>
</dbReference>
<comment type="caution">
    <text evidence="9">The sequence shown here is derived from an EMBL/GenBank/DDBJ whole genome shotgun (WGS) entry which is preliminary data.</text>
</comment>
<keyword evidence="6 8" id="KW-0472">Membrane</keyword>
<evidence type="ECO:0000256" key="1">
    <source>
        <dbReference type="ARBA" id="ARBA00004141"/>
    </source>
</evidence>
<dbReference type="PRINTS" id="PR00173">
    <property type="entry name" value="EDTRNSPORT"/>
</dbReference>
<keyword evidence="3 8" id="KW-0812">Transmembrane</keyword>
<evidence type="ECO:0000313" key="9">
    <source>
        <dbReference type="EMBL" id="MFD0932289.1"/>
    </source>
</evidence>
<keyword evidence="10" id="KW-1185">Reference proteome</keyword>
<proteinExistence type="predicted"/>
<keyword evidence="4" id="KW-0769">Symport</keyword>
<accession>A0ABW3GNV3</accession>
<gene>
    <name evidence="9" type="ORF">ACFQ0R_06685</name>
</gene>
<keyword evidence="2" id="KW-0813">Transport</keyword>
<feature type="transmembrane region" description="Helical" evidence="8">
    <location>
        <begin position="339"/>
        <end position="361"/>
    </location>
</feature>
<evidence type="ECO:0000256" key="6">
    <source>
        <dbReference type="ARBA" id="ARBA00023136"/>
    </source>
</evidence>
<dbReference type="EMBL" id="JBHTIV010000006">
    <property type="protein sequence ID" value="MFD0932289.1"/>
    <property type="molecule type" value="Genomic_DNA"/>
</dbReference>
<feature type="transmembrane region" description="Helical" evidence="8">
    <location>
        <begin position="367"/>
        <end position="389"/>
    </location>
</feature>
<keyword evidence="7" id="KW-0325">Glycoprotein</keyword>